<evidence type="ECO:0000256" key="5">
    <source>
        <dbReference type="ARBA" id="ARBA00023136"/>
    </source>
</evidence>
<dbReference type="NCBIfam" id="NF008676">
    <property type="entry name" value="PRK11689.1"/>
    <property type="match status" value="1"/>
</dbReference>
<feature type="transmembrane region" description="Helical" evidence="6">
    <location>
        <begin position="215"/>
        <end position="233"/>
    </location>
</feature>
<protein>
    <submittedName>
        <fullName evidence="8">Putative membrane protein</fullName>
    </submittedName>
</protein>
<dbReference type="PANTHER" id="PTHR42920:SF24">
    <property type="entry name" value="AROMATIC AMINO ACID EXPORTER YDDG"/>
    <property type="match status" value="1"/>
</dbReference>
<dbReference type="Pfam" id="PF00892">
    <property type="entry name" value="EamA"/>
    <property type="match status" value="2"/>
</dbReference>
<dbReference type="SUPFAM" id="SSF103481">
    <property type="entry name" value="Multidrug resistance efflux transporter EmrE"/>
    <property type="match status" value="2"/>
</dbReference>
<dbReference type="AlphaFoldDB" id="E8LJR7"/>
<feature type="transmembrane region" description="Helical" evidence="6">
    <location>
        <begin position="92"/>
        <end position="113"/>
    </location>
</feature>
<dbReference type="InterPro" id="IPR051258">
    <property type="entry name" value="Diverse_Substrate_Transporter"/>
</dbReference>
<evidence type="ECO:0000313" key="8">
    <source>
        <dbReference type="EMBL" id="EFY07241.1"/>
    </source>
</evidence>
<evidence type="ECO:0000256" key="6">
    <source>
        <dbReference type="SAM" id="Phobius"/>
    </source>
</evidence>
<feature type="domain" description="EamA" evidence="7">
    <location>
        <begin position="6"/>
        <end position="136"/>
    </location>
</feature>
<feature type="transmembrane region" description="Helical" evidence="6">
    <location>
        <begin position="245"/>
        <end position="264"/>
    </location>
</feature>
<evidence type="ECO:0000256" key="2">
    <source>
        <dbReference type="ARBA" id="ARBA00022475"/>
    </source>
</evidence>
<keyword evidence="9" id="KW-1185">Reference proteome</keyword>
<gene>
    <name evidence="8" type="ORF">HMPREF9444_00951</name>
</gene>
<dbReference type="InterPro" id="IPR037185">
    <property type="entry name" value="EmrE-like"/>
</dbReference>
<feature type="transmembrane region" description="Helical" evidence="6">
    <location>
        <begin position="120"/>
        <end position="139"/>
    </location>
</feature>
<dbReference type="OrthoDB" id="7065924at2"/>
<evidence type="ECO:0000259" key="7">
    <source>
        <dbReference type="Pfam" id="PF00892"/>
    </source>
</evidence>
<feature type="domain" description="EamA" evidence="7">
    <location>
        <begin position="158"/>
        <end position="285"/>
    </location>
</feature>
<evidence type="ECO:0000313" key="9">
    <source>
        <dbReference type="Proteomes" id="UP000018458"/>
    </source>
</evidence>
<dbReference type="EMBL" id="AEVO01000045">
    <property type="protein sequence ID" value="EFY07241.1"/>
    <property type="molecule type" value="Genomic_DNA"/>
</dbReference>
<dbReference type="PANTHER" id="PTHR42920">
    <property type="entry name" value="OS03G0707200 PROTEIN-RELATED"/>
    <property type="match status" value="1"/>
</dbReference>
<keyword evidence="4 6" id="KW-1133">Transmembrane helix</keyword>
<dbReference type="HOGENOM" id="CLU_058959_1_1_6"/>
<feature type="transmembrane region" description="Helical" evidence="6">
    <location>
        <begin position="189"/>
        <end position="209"/>
    </location>
</feature>
<evidence type="ECO:0000256" key="1">
    <source>
        <dbReference type="ARBA" id="ARBA00004651"/>
    </source>
</evidence>
<dbReference type="eggNOG" id="COG0697">
    <property type="taxonomic scope" value="Bacteria"/>
</dbReference>
<comment type="caution">
    <text evidence="8">The sequence shown here is derived from an EMBL/GenBank/DDBJ whole genome shotgun (WGS) entry which is preliminary data.</text>
</comment>
<feature type="transmembrane region" description="Helical" evidence="6">
    <location>
        <begin position="7"/>
        <end position="28"/>
    </location>
</feature>
<dbReference type="GO" id="GO:0005886">
    <property type="term" value="C:plasma membrane"/>
    <property type="evidence" value="ECO:0007669"/>
    <property type="project" value="UniProtKB-SubCell"/>
</dbReference>
<organism evidence="8 9">
    <name type="scientific">Succinatimonas hippei (strain DSM 22608 / JCM 16073 / KCTC 15190 / YIT 12066)</name>
    <dbReference type="NCBI Taxonomy" id="762983"/>
    <lineage>
        <taxon>Bacteria</taxon>
        <taxon>Pseudomonadati</taxon>
        <taxon>Pseudomonadota</taxon>
        <taxon>Gammaproteobacteria</taxon>
        <taxon>Aeromonadales</taxon>
        <taxon>Succinivibrionaceae</taxon>
        <taxon>Succinatimonas</taxon>
    </lineage>
</organism>
<feature type="transmembrane region" description="Helical" evidence="6">
    <location>
        <begin position="270"/>
        <end position="290"/>
    </location>
</feature>
<feature type="transmembrane region" description="Helical" evidence="6">
    <location>
        <begin position="34"/>
        <end position="52"/>
    </location>
</feature>
<dbReference type="InterPro" id="IPR000620">
    <property type="entry name" value="EamA_dom"/>
</dbReference>
<feature type="transmembrane region" description="Helical" evidence="6">
    <location>
        <begin position="64"/>
        <end position="86"/>
    </location>
</feature>
<evidence type="ECO:0000256" key="4">
    <source>
        <dbReference type="ARBA" id="ARBA00022989"/>
    </source>
</evidence>
<keyword evidence="5 6" id="KW-0472">Membrane</keyword>
<accession>E8LJR7</accession>
<feature type="transmembrane region" description="Helical" evidence="6">
    <location>
        <begin position="159"/>
        <end position="177"/>
    </location>
</feature>
<name>E8LJR7_SUCHY</name>
<reference evidence="8 9" key="1">
    <citation type="submission" date="2011-01" db="EMBL/GenBank/DDBJ databases">
        <authorList>
            <person name="Weinstock G."/>
            <person name="Sodergren E."/>
            <person name="Clifton S."/>
            <person name="Fulton L."/>
            <person name="Fulton B."/>
            <person name="Courtney L."/>
            <person name="Fronick C."/>
            <person name="Harrison M."/>
            <person name="Strong C."/>
            <person name="Farmer C."/>
            <person name="Delahaunty K."/>
            <person name="Markovic C."/>
            <person name="Hall O."/>
            <person name="Minx P."/>
            <person name="Tomlinson C."/>
            <person name="Mitreva M."/>
            <person name="Hou S."/>
            <person name="Chen J."/>
            <person name="Wollam A."/>
            <person name="Pepin K.H."/>
            <person name="Johnson M."/>
            <person name="Bhonagiri V."/>
            <person name="Zhang X."/>
            <person name="Suruliraj S."/>
            <person name="Warren W."/>
            <person name="Chinwalla A."/>
            <person name="Mardis E.R."/>
            <person name="Wilson R.K."/>
        </authorList>
    </citation>
    <scope>NUCLEOTIDE SEQUENCE [LARGE SCALE GENOMIC DNA]</scope>
    <source>
        <strain evidence="9">DSM 22608 / JCM 16073 / KCTC 15190 / YIT 12066</strain>
    </source>
</reference>
<keyword evidence="3 6" id="KW-0812">Transmembrane</keyword>
<evidence type="ECO:0000256" key="3">
    <source>
        <dbReference type="ARBA" id="ARBA00022692"/>
    </source>
</evidence>
<dbReference type="STRING" id="762983.HMPREF9444_00951"/>
<sequence length="293" mass="31961">MQISHGTLIGICAILLWSTLIGLMRIVSDGLGPLLGPASIYAVAFVITLICTGFPRLSSFPRSYLILGSILFVAYEILLSLSISFAENSRQAIEVAILNYLWPALVVIFSTFLNHQKIRIWIIIGICCSMYGICTVLGGEYDFNLDEILKNLSSNPLSYIFATVAAFLWAIYCSVTAKISKGQTSITFFLLLIALVLWSYGLTFNTYAVNFDLKTALALLCAGAAIGLGYAAWNKGMACGNVRVLAVLSYFIPILSTLVSSLMLNTPLSFTFWKGVLFVCLGSVFCLKSLKKS</sequence>
<dbReference type="RefSeq" id="WP_009143155.1">
    <property type="nucleotide sequence ID" value="NZ_GL830982.1"/>
</dbReference>
<keyword evidence="2" id="KW-1003">Cell membrane</keyword>
<dbReference type="Proteomes" id="UP000018458">
    <property type="component" value="Unassembled WGS sequence"/>
</dbReference>
<comment type="subcellular location">
    <subcellularLocation>
        <location evidence="1">Cell membrane</location>
        <topology evidence="1">Multi-pass membrane protein</topology>
    </subcellularLocation>
</comment>
<proteinExistence type="predicted"/>